<dbReference type="GO" id="GO:0016020">
    <property type="term" value="C:membrane"/>
    <property type="evidence" value="ECO:0007669"/>
    <property type="project" value="TreeGrafter"/>
</dbReference>
<proteinExistence type="predicted"/>
<dbReference type="GO" id="GO:0046464">
    <property type="term" value="P:acylglycerol catabolic process"/>
    <property type="evidence" value="ECO:0007669"/>
    <property type="project" value="TreeGrafter"/>
</dbReference>
<gene>
    <name evidence="2" type="ORF">BN971_00970</name>
</gene>
<keyword evidence="2" id="KW-0378">Hydrolase</keyword>
<name>A0A0U0W5W6_MYCBE</name>
<dbReference type="SUPFAM" id="SSF53474">
    <property type="entry name" value="alpha/beta-Hydrolases"/>
    <property type="match status" value="1"/>
</dbReference>
<dbReference type="PANTHER" id="PTHR43798">
    <property type="entry name" value="MONOACYLGLYCEROL LIPASE"/>
    <property type="match status" value="1"/>
</dbReference>
<organism evidence="2 3">
    <name type="scientific">Mycobacterium bohemicum DSM 44277</name>
    <dbReference type="NCBI Taxonomy" id="1236609"/>
    <lineage>
        <taxon>Bacteria</taxon>
        <taxon>Bacillati</taxon>
        <taxon>Actinomycetota</taxon>
        <taxon>Actinomycetes</taxon>
        <taxon>Mycobacteriales</taxon>
        <taxon>Mycobacteriaceae</taxon>
        <taxon>Mycobacterium</taxon>
    </lineage>
</organism>
<evidence type="ECO:0000259" key="1">
    <source>
        <dbReference type="Pfam" id="PF00561"/>
    </source>
</evidence>
<dbReference type="InterPro" id="IPR050266">
    <property type="entry name" value="AB_hydrolase_sf"/>
</dbReference>
<dbReference type="InterPro" id="IPR029058">
    <property type="entry name" value="AB_hydrolase_fold"/>
</dbReference>
<evidence type="ECO:0000313" key="2">
    <source>
        <dbReference type="EMBL" id="CPR07258.1"/>
    </source>
</evidence>
<sequence>MVRISEMRAERGSLTLALGGYCVRAKLVNASWRHPVRGMMTVMDAELKRWLDSGDHFDYLGFDIFYRIEGSGPPLLLIHGYPFNSFDWAPIWPTLTQRFTVIAPDMMGMGFSAKPVAYQYSVHDHADMHEALLQHLNIHNAHILAHDIGDSVGQEMLARHEFGQQAYGPLRIDSITWLNGGMFIEAYTPRAAQKLMSGTALGDVLSNVQGSPLARRLLEPTLREMFGPNTKPSRHMMEVFNQILDYNDGRKVLHKVGRFINDRYTHRNRWVRAMRQTAVPMRLIDGPIDPNSGAHMARRYAEVIPNPDVVMLADDIGHWPQLEAPDAVLTHFLAHIDRVAAG</sequence>
<dbReference type="AlphaFoldDB" id="A0A0U0W5W6"/>
<dbReference type="GO" id="GO:0047372">
    <property type="term" value="F:monoacylglycerol lipase activity"/>
    <property type="evidence" value="ECO:0007669"/>
    <property type="project" value="TreeGrafter"/>
</dbReference>
<dbReference type="Proteomes" id="UP000198875">
    <property type="component" value="Unassembled WGS sequence"/>
</dbReference>
<protein>
    <submittedName>
        <fullName evidence="2">Alpha/beta hydrolase</fullName>
    </submittedName>
</protein>
<evidence type="ECO:0000313" key="3">
    <source>
        <dbReference type="Proteomes" id="UP000198875"/>
    </source>
</evidence>
<dbReference type="InterPro" id="IPR000073">
    <property type="entry name" value="AB_hydrolase_1"/>
</dbReference>
<dbReference type="PANTHER" id="PTHR43798:SF33">
    <property type="entry name" value="HYDROLASE, PUTATIVE (AFU_ORTHOLOGUE AFUA_2G14860)-RELATED"/>
    <property type="match status" value="1"/>
</dbReference>
<dbReference type="Gene3D" id="3.40.50.1820">
    <property type="entry name" value="alpha/beta hydrolase"/>
    <property type="match status" value="1"/>
</dbReference>
<accession>A0A0U0W5W6</accession>
<dbReference type="EMBL" id="CSTD01000001">
    <property type="protein sequence ID" value="CPR07258.1"/>
    <property type="molecule type" value="Genomic_DNA"/>
</dbReference>
<dbReference type="Pfam" id="PF00561">
    <property type="entry name" value="Abhydrolase_1"/>
    <property type="match status" value="1"/>
</dbReference>
<feature type="domain" description="AB hydrolase-1" evidence="1">
    <location>
        <begin position="73"/>
        <end position="325"/>
    </location>
</feature>
<reference evidence="2 3" key="1">
    <citation type="submission" date="2015-03" db="EMBL/GenBank/DDBJ databases">
        <authorList>
            <person name="Murphy D."/>
        </authorList>
    </citation>
    <scope>NUCLEOTIDE SEQUENCE [LARGE SCALE GENOMIC DNA]</scope>
    <source>
        <strain evidence="2 3">DSM 44277</strain>
    </source>
</reference>